<sequence length="113" mass="12904">MKGSKFLIVAWLLFFCAISQGKIEANLTGISLFSRPDSFASMYLRINAFDESFTRCRGAMNLATAIGDVSCRRSLRLINEFSDLVGMGVIRDDDEKTLKRVLDFLIQYRDHRK</sequence>
<organism evidence="1">
    <name type="scientific">Rhizobium leguminosarum</name>
    <dbReference type="NCBI Taxonomy" id="384"/>
    <lineage>
        <taxon>Bacteria</taxon>
        <taxon>Pseudomonadati</taxon>
        <taxon>Pseudomonadota</taxon>
        <taxon>Alphaproteobacteria</taxon>
        <taxon>Hyphomicrobiales</taxon>
        <taxon>Rhizobiaceae</taxon>
        <taxon>Rhizobium/Agrobacterium group</taxon>
        <taxon>Rhizobium</taxon>
    </lineage>
</organism>
<name>A0A154IF26_RHILE</name>
<comment type="caution">
    <text evidence="1">The sequence shown here is derived from an EMBL/GenBank/DDBJ whole genome shotgun (WGS) entry which is preliminary data.</text>
</comment>
<reference evidence="1" key="1">
    <citation type="submission" date="2016-03" db="EMBL/GenBank/DDBJ databases">
        <title>Microsymbionts genomes from the relict species Vavilovia formosa.</title>
        <authorList>
            <person name="Chirak E."/>
            <person name="Kimeklis A."/>
            <person name="Kopat V."/>
            <person name="Andronov E."/>
        </authorList>
    </citation>
    <scope>NUCLEOTIDE SEQUENCE [LARGE SCALE GENOMIC DNA]</scope>
    <source>
        <strain evidence="1">Vaf12</strain>
    </source>
</reference>
<dbReference type="EMBL" id="LVYU01000106">
    <property type="protein sequence ID" value="KZA99204.1"/>
    <property type="molecule type" value="Genomic_DNA"/>
</dbReference>
<gene>
    <name evidence="1" type="ORF">A4A59_23750</name>
</gene>
<dbReference type="AlphaFoldDB" id="A0A154IF26"/>
<evidence type="ECO:0000313" key="1">
    <source>
        <dbReference type="EMBL" id="KZA99204.1"/>
    </source>
</evidence>
<proteinExistence type="predicted"/>
<dbReference type="RefSeq" id="WP_062943190.1">
    <property type="nucleotide sequence ID" value="NZ_CP171844.1"/>
</dbReference>
<protein>
    <submittedName>
        <fullName evidence="1">Uncharacterized protein</fullName>
    </submittedName>
</protein>
<accession>A0A154IF26</accession>